<feature type="chain" id="PRO_5008389924" evidence="3">
    <location>
        <begin position="27"/>
        <end position="398"/>
    </location>
</feature>
<dbReference type="GO" id="GO:0030313">
    <property type="term" value="C:cell envelope"/>
    <property type="evidence" value="ECO:0007669"/>
    <property type="project" value="UniProtKB-SubCell"/>
</dbReference>
<dbReference type="Gene3D" id="2.40.420.20">
    <property type="match status" value="1"/>
</dbReference>
<dbReference type="Pfam" id="PF25917">
    <property type="entry name" value="BSH_RND"/>
    <property type="match status" value="1"/>
</dbReference>
<evidence type="ECO:0000313" key="6">
    <source>
        <dbReference type="EMBL" id="ANH82609.1"/>
    </source>
</evidence>
<keyword evidence="7" id="KW-1185">Reference proteome</keyword>
<evidence type="ECO:0000256" key="2">
    <source>
        <dbReference type="SAM" id="Coils"/>
    </source>
</evidence>
<dbReference type="InterPro" id="IPR058626">
    <property type="entry name" value="MdtA-like_b-barrel"/>
</dbReference>
<dbReference type="Proteomes" id="UP000077667">
    <property type="component" value="Chromosome"/>
</dbReference>
<dbReference type="RefSeq" id="WP_067759137.1">
    <property type="nucleotide sequence ID" value="NZ_CP015772.1"/>
</dbReference>
<name>A0A1A9I6D1_9BACT</name>
<evidence type="ECO:0000256" key="1">
    <source>
        <dbReference type="ARBA" id="ARBA00009477"/>
    </source>
</evidence>
<dbReference type="AlphaFoldDB" id="A0A1A9I6D1"/>
<evidence type="ECO:0000256" key="3">
    <source>
        <dbReference type="SAM" id="SignalP"/>
    </source>
</evidence>
<evidence type="ECO:0000259" key="5">
    <source>
        <dbReference type="Pfam" id="PF25944"/>
    </source>
</evidence>
<dbReference type="Pfam" id="PF25944">
    <property type="entry name" value="Beta-barrel_RND"/>
    <property type="match status" value="1"/>
</dbReference>
<keyword evidence="2" id="KW-0175">Coiled coil</keyword>
<gene>
    <name evidence="6" type="ORF">A8C56_17965</name>
</gene>
<dbReference type="STRING" id="1176587.A8C56_17965"/>
<dbReference type="GO" id="GO:0046677">
    <property type="term" value="P:response to antibiotic"/>
    <property type="evidence" value="ECO:0007669"/>
    <property type="project" value="TreeGrafter"/>
</dbReference>
<dbReference type="EMBL" id="CP015772">
    <property type="protein sequence ID" value="ANH82609.1"/>
    <property type="molecule type" value="Genomic_DNA"/>
</dbReference>
<evidence type="ECO:0000259" key="4">
    <source>
        <dbReference type="Pfam" id="PF25917"/>
    </source>
</evidence>
<feature type="domain" description="Multidrug resistance protein MdtA-like barrel-sandwich hybrid" evidence="4">
    <location>
        <begin position="62"/>
        <end position="215"/>
    </location>
</feature>
<dbReference type="NCBIfam" id="TIGR01730">
    <property type="entry name" value="RND_mfp"/>
    <property type="match status" value="1"/>
</dbReference>
<sequence>MNTGIRIVIGGLVALLAAACGGKQQAPDPNAARPYPVITVPLKSVTGYYSFPASIQGRVNNDVRAKISGYIKEVLVDEGQHVRKGQILFRLETNTLSQTAEAAQSGVGAAQASISAAEAAVNAAQVEVNKLIPLVEKKIISNVQLETAKANLRSAQSQLLQAKANRNQAQANYRSAEANVEYSIIRSPIDGIVGKLPLRIGSLVGPTDQTPITTVSDVSEMYAYFSMNEKEYLDFLKQTPGATIGEKLKKMPPVSLLLANGQQYEQKGTVKAVTGQIDPQTGTILFRVSFPNQGRLLANGNSGTVLIPKPYNNVLAVPEASTFEQQGMVYVYKVTRDTVNSVPVGILDRIDNMALLAGGVQQGDTIVASGVSALRNGAAIIPRPADFDSITKAIKPIF</sequence>
<dbReference type="PANTHER" id="PTHR30158">
    <property type="entry name" value="ACRA/E-RELATED COMPONENT OF DRUG EFFLUX TRANSPORTER"/>
    <property type="match status" value="1"/>
</dbReference>
<dbReference type="GO" id="GO:0022857">
    <property type="term" value="F:transmembrane transporter activity"/>
    <property type="evidence" value="ECO:0007669"/>
    <property type="project" value="InterPro"/>
</dbReference>
<dbReference type="PANTHER" id="PTHR30158:SF23">
    <property type="entry name" value="MULTIDRUG RESISTANCE PROTEIN MEXA"/>
    <property type="match status" value="1"/>
</dbReference>
<feature type="coiled-coil region" evidence="2">
    <location>
        <begin position="145"/>
        <end position="179"/>
    </location>
</feature>
<dbReference type="Gene3D" id="2.40.30.170">
    <property type="match status" value="1"/>
</dbReference>
<protein>
    <submittedName>
        <fullName evidence="6">Efflux transporter periplasmic adaptor subunit</fullName>
    </submittedName>
</protein>
<feature type="domain" description="Multidrug resistance protein MdtA-like beta-barrel" evidence="5">
    <location>
        <begin position="249"/>
        <end position="300"/>
    </location>
</feature>
<dbReference type="SUPFAM" id="SSF111369">
    <property type="entry name" value="HlyD-like secretion proteins"/>
    <property type="match status" value="1"/>
</dbReference>
<accession>A0A1A9I6D1</accession>
<dbReference type="GO" id="GO:0005886">
    <property type="term" value="C:plasma membrane"/>
    <property type="evidence" value="ECO:0007669"/>
    <property type="project" value="TreeGrafter"/>
</dbReference>
<dbReference type="InterPro" id="IPR006143">
    <property type="entry name" value="RND_pump_MFP"/>
</dbReference>
<reference evidence="6 7" key="1">
    <citation type="submission" date="2016-05" db="EMBL/GenBank/DDBJ databases">
        <title>Niabella ginsenosidivorans BS26 whole genome sequencing.</title>
        <authorList>
            <person name="Im W.T."/>
            <person name="Siddiqi M.Z."/>
        </authorList>
    </citation>
    <scope>NUCLEOTIDE SEQUENCE [LARGE SCALE GENOMIC DNA]</scope>
    <source>
        <strain evidence="6 7">BS26</strain>
    </source>
</reference>
<proteinExistence type="inferred from homology"/>
<dbReference type="OrthoDB" id="9801814at2"/>
<dbReference type="PROSITE" id="PS51257">
    <property type="entry name" value="PROKAR_LIPOPROTEIN"/>
    <property type="match status" value="1"/>
</dbReference>
<comment type="similarity">
    <text evidence="1">Belongs to the membrane fusion protein (MFP) (TC 8.A.1) family.</text>
</comment>
<dbReference type="KEGG" id="nia:A8C56_17965"/>
<dbReference type="InterPro" id="IPR058625">
    <property type="entry name" value="MdtA-like_BSH"/>
</dbReference>
<keyword evidence="3" id="KW-0732">Signal</keyword>
<evidence type="ECO:0000313" key="7">
    <source>
        <dbReference type="Proteomes" id="UP000077667"/>
    </source>
</evidence>
<dbReference type="Gene3D" id="1.10.287.470">
    <property type="entry name" value="Helix hairpin bin"/>
    <property type="match status" value="1"/>
</dbReference>
<feature type="signal peptide" evidence="3">
    <location>
        <begin position="1"/>
        <end position="26"/>
    </location>
</feature>
<organism evidence="6 7">
    <name type="scientific">Niabella ginsenosidivorans</name>
    <dbReference type="NCBI Taxonomy" id="1176587"/>
    <lineage>
        <taxon>Bacteria</taxon>
        <taxon>Pseudomonadati</taxon>
        <taxon>Bacteroidota</taxon>
        <taxon>Chitinophagia</taxon>
        <taxon>Chitinophagales</taxon>
        <taxon>Chitinophagaceae</taxon>
        <taxon>Niabella</taxon>
    </lineage>
</organism>
<dbReference type="Gene3D" id="2.40.50.100">
    <property type="match status" value="1"/>
</dbReference>